<organism evidence="2">
    <name type="scientific">Ixodes ricinus</name>
    <name type="common">Common tick</name>
    <name type="synonym">Acarus ricinus</name>
    <dbReference type="NCBI Taxonomy" id="34613"/>
    <lineage>
        <taxon>Eukaryota</taxon>
        <taxon>Metazoa</taxon>
        <taxon>Ecdysozoa</taxon>
        <taxon>Arthropoda</taxon>
        <taxon>Chelicerata</taxon>
        <taxon>Arachnida</taxon>
        <taxon>Acari</taxon>
        <taxon>Parasitiformes</taxon>
        <taxon>Ixodida</taxon>
        <taxon>Ixodoidea</taxon>
        <taxon>Ixodidae</taxon>
        <taxon>Ixodinae</taxon>
        <taxon>Ixodes</taxon>
    </lineage>
</organism>
<protein>
    <submittedName>
        <fullName evidence="2">Putative secreted protein</fullName>
    </submittedName>
</protein>
<reference evidence="2" key="1">
    <citation type="submission" date="2019-12" db="EMBL/GenBank/DDBJ databases">
        <title>An insight into the sialome of adult female Ixodes ricinus ticks feeding for 6 days.</title>
        <authorList>
            <person name="Perner J."/>
            <person name="Ribeiro J.M.C."/>
        </authorList>
    </citation>
    <scope>NUCLEOTIDE SEQUENCE</scope>
    <source>
        <strain evidence="2">Semi-engorged</strain>
        <tissue evidence="2">Salivary glands</tissue>
    </source>
</reference>
<feature type="region of interest" description="Disordered" evidence="1">
    <location>
        <begin position="34"/>
        <end position="71"/>
    </location>
</feature>
<accession>A0A6B0UB45</accession>
<feature type="compositionally biased region" description="Low complexity" evidence="1">
    <location>
        <begin position="44"/>
        <end position="55"/>
    </location>
</feature>
<evidence type="ECO:0000256" key="1">
    <source>
        <dbReference type="SAM" id="MobiDB-lite"/>
    </source>
</evidence>
<feature type="compositionally biased region" description="Basic and acidic residues" evidence="1">
    <location>
        <begin position="60"/>
        <end position="71"/>
    </location>
</feature>
<name>A0A6B0UB45_IXORI</name>
<proteinExistence type="predicted"/>
<dbReference type="EMBL" id="GIFC01003752">
    <property type="protein sequence ID" value="MXU85835.1"/>
    <property type="molecule type" value="Transcribed_RNA"/>
</dbReference>
<evidence type="ECO:0000313" key="2">
    <source>
        <dbReference type="EMBL" id="MXU85835.1"/>
    </source>
</evidence>
<dbReference type="AlphaFoldDB" id="A0A6B0UB45"/>
<sequence length="88" mass="10280">MAALPRRTTSPSSWWPLWLPSPALPSPWFWSCCSEGSPPPRPRSPGTRRSPPTTTRRTRPTTEKNQRRRMETCKRDHGTRLYFFLRGL</sequence>